<dbReference type="InterPro" id="IPR032675">
    <property type="entry name" value="LRR_dom_sf"/>
</dbReference>
<keyword evidence="4" id="KW-0378">Hydrolase</keyword>
<dbReference type="InterPro" id="IPR035897">
    <property type="entry name" value="Toll_tir_struct_dom_sf"/>
</dbReference>
<protein>
    <recommendedName>
        <fullName evidence="1">ADP-ribosyl cyclase/cyclic ADP-ribose hydrolase</fullName>
        <ecNumber evidence="1">3.2.2.6</ecNumber>
    </recommendedName>
</protein>
<dbReference type="PANTHER" id="PTHR11017">
    <property type="entry name" value="LEUCINE-RICH REPEAT-CONTAINING PROTEIN"/>
    <property type="match status" value="1"/>
</dbReference>
<dbReference type="GO" id="GO:0007165">
    <property type="term" value="P:signal transduction"/>
    <property type="evidence" value="ECO:0007669"/>
    <property type="project" value="InterPro"/>
</dbReference>
<comment type="catalytic activity">
    <reaction evidence="7">
        <text>NAD(+) + H2O = ADP-D-ribose + nicotinamide + H(+)</text>
        <dbReference type="Rhea" id="RHEA:16301"/>
        <dbReference type="ChEBI" id="CHEBI:15377"/>
        <dbReference type="ChEBI" id="CHEBI:15378"/>
        <dbReference type="ChEBI" id="CHEBI:17154"/>
        <dbReference type="ChEBI" id="CHEBI:57540"/>
        <dbReference type="ChEBI" id="CHEBI:57967"/>
        <dbReference type="EC" id="3.2.2.6"/>
    </reaction>
    <physiologicalReaction direction="left-to-right" evidence="7">
        <dbReference type="Rhea" id="RHEA:16302"/>
    </physiologicalReaction>
</comment>
<evidence type="ECO:0000256" key="2">
    <source>
        <dbReference type="ARBA" id="ARBA00022614"/>
    </source>
</evidence>
<dbReference type="SUPFAM" id="SSF52540">
    <property type="entry name" value="P-loop containing nucleoside triphosphate hydrolases"/>
    <property type="match status" value="1"/>
</dbReference>
<dbReference type="Gene3D" id="3.40.50.10140">
    <property type="entry name" value="Toll/interleukin-1 receptor homology (TIR) domain"/>
    <property type="match status" value="1"/>
</dbReference>
<dbReference type="InterPro" id="IPR036390">
    <property type="entry name" value="WH_DNA-bd_sf"/>
</dbReference>
<dbReference type="InterPro" id="IPR042197">
    <property type="entry name" value="Apaf_helical"/>
</dbReference>
<dbReference type="SMART" id="SM00255">
    <property type="entry name" value="TIR"/>
    <property type="match status" value="1"/>
</dbReference>
<gene>
    <name evidence="9" type="ORF">K2173_009909</name>
</gene>
<keyword evidence="6" id="KW-0520">NAD</keyword>
<dbReference type="Gene3D" id="3.80.10.10">
    <property type="entry name" value="Ribonuclease Inhibitor"/>
    <property type="match status" value="3"/>
</dbReference>
<evidence type="ECO:0000256" key="4">
    <source>
        <dbReference type="ARBA" id="ARBA00022801"/>
    </source>
</evidence>
<dbReference type="InterPro" id="IPR058546">
    <property type="entry name" value="RPS4B/Roq1-like_LRR"/>
</dbReference>
<name>A0AAV8SZR7_9ROSI</name>
<evidence type="ECO:0000256" key="5">
    <source>
        <dbReference type="ARBA" id="ARBA00022821"/>
    </source>
</evidence>
<dbReference type="PANTHER" id="PTHR11017:SF479">
    <property type="entry name" value="DISEASE RESISTANCE PROTEIN (TIR-NBS-LRR CLASS) FAMILY"/>
    <property type="match status" value="1"/>
</dbReference>
<dbReference type="SMART" id="SM00364">
    <property type="entry name" value="LRR_BAC"/>
    <property type="match status" value="3"/>
</dbReference>
<dbReference type="AlphaFoldDB" id="A0AAV8SZR7"/>
<dbReference type="InterPro" id="IPR045344">
    <property type="entry name" value="C-JID"/>
</dbReference>
<accession>A0AAV8SZR7</accession>
<dbReference type="Pfam" id="PF23282">
    <property type="entry name" value="WHD_ROQ1"/>
    <property type="match status" value="1"/>
</dbReference>
<dbReference type="InterPro" id="IPR002182">
    <property type="entry name" value="NB-ARC"/>
</dbReference>
<dbReference type="InterPro" id="IPR027417">
    <property type="entry name" value="P-loop_NTPase"/>
</dbReference>
<keyword evidence="10" id="KW-1185">Reference proteome</keyword>
<dbReference type="SUPFAM" id="SSF52200">
    <property type="entry name" value="Toll/Interleukin receptor TIR domain"/>
    <property type="match status" value="1"/>
</dbReference>
<dbReference type="GO" id="GO:0043531">
    <property type="term" value="F:ADP binding"/>
    <property type="evidence" value="ECO:0007669"/>
    <property type="project" value="InterPro"/>
</dbReference>
<evidence type="ECO:0000256" key="6">
    <source>
        <dbReference type="ARBA" id="ARBA00023027"/>
    </source>
</evidence>
<proteinExistence type="predicted"/>
<evidence type="ECO:0000256" key="1">
    <source>
        <dbReference type="ARBA" id="ARBA00011982"/>
    </source>
</evidence>
<evidence type="ECO:0000313" key="9">
    <source>
        <dbReference type="EMBL" id="KAJ8759808.1"/>
    </source>
</evidence>
<dbReference type="Proteomes" id="UP001159364">
    <property type="component" value="Linkage Group LG07"/>
</dbReference>
<reference evidence="9 10" key="1">
    <citation type="submission" date="2021-09" db="EMBL/GenBank/DDBJ databases">
        <title>Genomic insights and catalytic innovation underlie evolution of tropane alkaloids biosynthesis.</title>
        <authorList>
            <person name="Wang Y.-J."/>
            <person name="Tian T."/>
            <person name="Huang J.-P."/>
            <person name="Huang S.-X."/>
        </authorList>
    </citation>
    <scope>NUCLEOTIDE SEQUENCE [LARGE SCALE GENOMIC DNA]</scope>
    <source>
        <strain evidence="9">KIB-2018</strain>
        <tissue evidence="9">Leaf</tissue>
    </source>
</reference>
<sequence length="1199" mass="137108">MELLTAGHRPIKHDVFINFRGEDTRHNFVSHLYAALKRDSVNTYVDELSLRRGDQIISAVHQAIEKSMVSVVIFSKYYASSTWCLDELVKIMECHEKMGQIVMPVFYHVAPSDVRKQRGSFEEAFDVHEQRFKGDRSKVLSWRNALTQASNLSGWDSRVARFEALLVDELVSKISEIMNQRKYSVIGAHDLVGIEPRIKEFESPLSFEISNVRSIGIYGMGGIGKTTLAKAVFDHYRSKFECSFFLENMRDRKYTLSHSHVLKQFLSQVSAEEYGNVDDWPSLCKSKLRIKRILIVLDDVSDLSELESFYGGDDLLCGQGSRIIITTRNRSLLLEYGVDMIYEVGYLNSHEALKLFSLNAFKYHRPADDYLNLSRKVVEFAKGVPLALKVLGSFFYGKNIQEWEFRLQKLKSIPNQEILNKLKVSFDVLDEEEKNIFLDVACFFRGEKINRVKRILEGSYFSADIGISLLTDKCLLYISNNKLEMHDLLQNMGREIVRQESKEPSKRSRLWNHEDVCHVLLKDKGSEAVEGISLDLSKIKDLHLRPKTFSKMTNLRFLKFFIPLHEKPSKLHLPLGLDSFPNKLRYIHWHGYPSTSLPSKFCLENLVELNLPYSQVQRLWKGTQILPSLKLIDLRYSRQLIETPQLSATNLEFIILEGCDRLSEASLPFRFMSKLKLLNVKHCTRLKSIPGVVDMKDRQKFNFFGRLKFPEILSNLKELYLSGTELEELPQSIVNFSGLTALNLENCQRLRSLPSSICKLKSLEVLALSGCSRFEKFPEIFETMNSLSRLNLDGTAIREMPSSIDNLVGLSLLNLRMCRHLVSLPDSMGNMISLEHLILSGCSKLEWLPDELWKLESLKELELDAVAVNQLSGSILALQNVDIMRSSENFKTHIILPGVLGHLLSLQYLYLSGNSFEKLPASIGLLPKLQRLDVSYCRRLRSLPELPRSLAYLDAHDCWLLEDVPGSTTSFTERSFNFIFSNCFQLDMGADDSILLEAHLSVEEMAIAPPKLDKVFPSRTSASICIPGDQIPDWFTYQSMGSSISIKVSVQRHSYKCLGYALCTVISFDGYHDDGQFNVKCGLKTDNGDFNDFIGYSGGWFSGEGKPRFISSDHMFLWFGWFTQEVPNVLSFEFCPVKNREHRLHNCKVIKCGVHLLYSEVEGETFREVDKGQGPHSKRCRRDYLYDEAQPAGFIPCEG</sequence>
<dbReference type="PRINTS" id="PR00364">
    <property type="entry name" value="DISEASERSIST"/>
</dbReference>
<dbReference type="Pfam" id="PF00931">
    <property type="entry name" value="NB-ARC"/>
    <property type="match status" value="1"/>
</dbReference>
<dbReference type="InterPro" id="IPR000157">
    <property type="entry name" value="TIR_dom"/>
</dbReference>
<dbReference type="FunFam" id="3.40.50.10140:FF:000007">
    <property type="entry name" value="Disease resistance protein (TIR-NBS-LRR class)"/>
    <property type="match status" value="1"/>
</dbReference>
<dbReference type="SMART" id="SM00369">
    <property type="entry name" value="LRR_TYP"/>
    <property type="match status" value="4"/>
</dbReference>
<dbReference type="SUPFAM" id="SSF52058">
    <property type="entry name" value="L domain-like"/>
    <property type="match status" value="2"/>
</dbReference>
<dbReference type="Pfam" id="PF23286">
    <property type="entry name" value="LRR_13"/>
    <property type="match status" value="1"/>
</dbReference>
<dbReference type="PROSITE" id="PS51450">
    <property type="entry name" value="LRR"/>
    <property type="match status" value="1"/>
</dbReference>
<dbReference type="GO" id="GO:0006952">
    <property type="term" value="P:defense response"/>
    <property type="evidence" value="ECO:0007669"/>
    <property type="project" value="UniProtKB-KW"/>
</dbReference>
<dbReference type="InterPro" id="IPR003591">
    <property type="entry name" value="Leu-rich_rpt_typical-subtyp"/>
</dbReference>
<keyword evidence="5" id="KW-0611">Plant defense</keyword>
<dbReference type="InterPro" id="IPR044974">
    <property type="entry name" value="Disease_R_plants"/>
</dbReference>
<dbReference type="Pfam" id="PF20160">
    <property type="entry name" value="C-JID"/>
    <property type="match status" value="1"/>
</dbReference>
<dbReference type="Gene3D" id="3.40.50.300">
    <property type="entry name" value="P-loop containing nucleotide triphosphate hydrolases"/>
    <property type="match status" value="1"/>
</dbReference>
<dbReference type="GO" id="GO:0061809">
    <property type="term" value="F:NAD+ nucleosidase activity, cyclic ADP-ribose generating"/>
    <property type="evidence" value="ECO:0007669"/>
    <property type="project" value="UniProtKB-EC"/>
</dbReference>
<feature type="domain" description="TIR" evidence="8">
    <location>
        <begin position="11"/>
        <end position="178"/>
    </location>
</feature>
<dbReference type="EC" id="3.2.2.6" evidence="1"/>
<organism evidence="9 10">
    <name type="scientific">Erythroxylum novogranatense</name>
    <dbReference type="NCBI Taxonomy" id="1862640"/>
    <lineage>
        <taxon>Eukaryota</taxon>
        <taxon>Viridiplantae</taxon>
        <taxon>Streptophyta</taxon>
        <taxon>Embryophyta</taxon>
        <taxon>Tracheophyta</taxon>
        <taxon>Spermatophyta</taxon>
        <taxon>Magnoliopsida</taxon>
        <taxon>eudicotyledons</taxon>
        <taxon>Gunneridae</taxon>
        <taxon>Pentapetalae</taxon>
        <taxon>rosids</taxon>
        <taxon>fabids</taxon>
        <taxon>Malpighiales</taxon>
        <taxon>Erythroxylaceae</taxon>
        <taxon>Erythroxylum</taxon>
    </lineage>
</organism>
<dbReference type="Gene3D" id="1.10.8.430">
    <property type="entry name" value="Helical domain of apoptotic protease-activating factors"/>
    <property type="match status" value="1"/>
</dbReference>
<dbReference type="SUPFAM" id="SSF46785">
    <property type="entry name" value="Winged helix' DNA-binding domain"/>
    <property type="match status" value="1"/>
</dbReference>
<evidence type="ECO:0000259" key="8">
    <source>
        <dbReference type="PROSITE" id="PS50104"/>
    </source>
</evidence>
<comment type="caution">
    <text evidence="9">The sequence shown here is derived from an EMBL/GenBank/DDBJ whole genome shotgun (WGS) entry which is preliminary data.</text>
</comment>
<dbReference type="Pfam" id="PF01582">
    <property type="entry name" value="TIR"/>
    <property type="match status" value="1"/>
</dbReference>
<keyword evidence="2" id="KW-0433">Leucine-rich repeat</keyword>
<keyword evidence="3" id="KW-0677">Repeat</keyword>
<dbReference type="InterPro" id="IPR011713">
    <property type="entry name" value="Leu-rich_rpt_3"/>
</dbReference>
<evidence type="ECO:0000256" key="7">
    <source>
        <dbReference type="ARBA" id="ARBA00047304"/>
    </source>
</evidence>
<evidence type="ECO:0000256" key="3">
    <source>
        <dbReference type="ARBA" id="ARBA00022737"/>
    </source>
</evidence>
<dbReference type="InterPro" id="IPR058192">
    <property type="entry name" value="WHD_ROQ1-like"/>
</dbReference>
<evidence type="ECO:0000313" key="10">
    <source>
        <dbReference type="Proteomes" id="UP001159364"/>
    </source>
</evidence>
<dbReference type="Pfam" id="PF07725">
    <property type="entry name" value="LRR_3"/>
    <property type="match status" value="1"/>
</dbReference>
<dbReference type="InterPro" id="IPR001611">
    <property type="entry name" value="Leu-rich_rpt"/>
</dbReference>
<dbReference type="PROSITE" id="PS50104">
    <property type="entry name" value="TIR"/>
    <property type="match status" value="1"/>
</dbReference>
<dbReference type="EMBL" id="JAIWQS010000007">
    <property type="protein sequence ID" value="KAJ8759808.1"/>
    <property type="molecule type" value="Genomic_DNA"/>
</dbReference>